<reference evidence="1 2" key="1">
    <citation type="submission" date="2018-12" db="EMBL/GenBank/DDBJ databases">
        <authorList>
            <person name="Almail A."/>
            <person name="Dorhout K.E."/>
            <person name="Johnson J."/>
            <person name="Jorgensen H.J."/>
            <person name="Tolsma S."/>
            <person name="Garlena R.A."/>
            <person name="Russell D.A."/>
            <person name="Pope W.H."/>
            <person name="Jacobs-Sera D."/>
            <person name="Hatfull G.F."/>
        </authorList>
    </citation>
    <scope>NUCLEOTIDE SEQUENCE [LARGE SCALE GENOMIC DNA]</scope>
</reference>
<protein>
    <recommendedName>
        <fullName evidence="3">Head-to-tail stopper</fullName>
    </recommendedName>
</protein>
<keyword evidence="2" id="KW-1185">Reference proteome</keyword>
<evidence type="ECO:0000313" key="1">
    <source>
        <dbReference type="EMBL" id="AZS12562.1"/>
    </source>
</evidence>
<gene>
    <name evidence="1" type="primary">26</name>
    <name evidence="1" type="ORF">SEA_DRLUPO_26</name>
</gene>
<accession>A0A3S9UQK7</accession>
<dbReference type="RefSeq" id="YP_009842724.1">
    <property type="nucleotide sequence ID" value="NC_048743.1"/>
</dbReference>
<dbReference type="EMBL" id="MK279909">
    <property type="protein sequence ID" value="AZS12562.1"/>
    <property type="molecule type" value="Genomic_DNA"/>
</dbReference>
<proteinExistence type="predicted"/>
<evidence type="ECO:0008006" key="3">
    <source>
        <dbReference type="Google" id="ProtNLM"/>
    </source>
</evidence>
<name>A0A3S9UQK7_9CAUD</name>
<dbReference type="Proteomes" id="UP000288363">
    <property type="component" value="Segment"/>
</dbReference>
<evidence type="ECO:0000313" key="2">
    <source>
        <dbReference type="Proteomes" id="UP000288363"/>
    </source>
</evidence>
<organism evidence="1 2">
    <name type="scientific">Mycobacterium phage DrLupo</name>
    <dbReference type="NCBI Taxonomy" id="2499037"/>
    <lineage>
        <taxon>Viruses</taxon>
        <taxon>Duplodnaviria</taxon>
        <taxon>Heunggongvirae</taxon>
        <taxon>Uroviricota</taxon>
        <taxon>Caudoviricetes</taxon>
        <taxon>Barnyardvirus</taxon>
        <taxon>Barnyardvirus drlupo</taxon>
    </lineage>
</organism>
<dbReference type="KEGG" id="vg:55612985"/>
<sequence>MNAAELALHRKGTRDFINRDKTTLVLYPSNEVWVAGTKEFADVPPRPPQDFKVIYPGADSGGKTATDEGTETARYDFILVGNWDATVAIGDHWSEGEQTYVVEWVQPYNEYEVKAGGVSHGNTPAHG</sequence>
<dbReference type="GeneID" id="55612985"/>